<dbReference type="Gene3D" id="3.10.180.10">
    <property type="entry name" value="2,3-Dihydroxybiphenyl 1,2-Dioxygenase, domain 1"/>
    <property type="match status" value="1"/>
</dbReference>
<evidence type="ECO:0000313" key="3">
    <source>
        <dbReference type="Proteomes" id="UP000030300"/>
    </source>
</evidence>
<dbReference type="STRING" id="2045.KR76_26830"/>
<dbReference type="CDD" id="cd06587">
    <property type="entry name" value="VOC"/>
    <property type="match status" value="1"/>
</dbReference>
<dbReference type="AlphaFoldDB" id="A0A0C5WZU6"/>
<dbReference type="EMBL" id="CP009896">
    <property type="protein sequence ID" value="AJR18848.1"/>
    <property type="molecule type" value="Genomic_DNA"/>
</dbReference>
<keyword evidence="3" id="KW-1185">Reference proteome</keyword>
<dbReference type="InterPro" id="IPR041581">
    <property type="entry name" value="Glyoxalase_6"/>
</dbReference>
<dbReference type="PANTHER" id="PTHR35908">
    <property type="entry name" value="HYPOTHETICAL FUSION PROTEIN"/>
    <property type="match status" value="1"/>
</dbReference>
<feature type="domain" description="VOC" evidence="1">
    <location>
        <begin position="17"/>
        <end position="133"/>
    </location>
</feature>
<sequence length="147" mass="15349">MGSMTTTTSPTSTPVTELVAFTIDTPDAGALARFYADLTGGEVTFEDATYGYAQAALLGATFNFQTVADYSRPQWPGQEHPQQFHLDFRVSDLDSARAHAEGLGASLAPGQPGEGGWLVMLDPDGHPFCLCPPPADAATDAGAAQEG</sequence>
<organism evidence="2 3">
    <name type="scientific">Nocardioides simplex</name>
    <name type="common">Arthrobacter simplex</name>
    <dbReference type="NCBI Taxonomy" id="2045"/>
    <lineage>
        <taxon>Bacteria</taxon>
        <taxon>Bacillati</taxon>
        <taxon>Actinomycetota</taxon>
        <taxon>Actinomycetes</taxon>
        <taxon>Propionibacteriales</taxon>
        <taxon>Nocardioidaceae</taxon>
        <taxon>Pimelobacter</taxon>
    </lineage>
</organism>
<dbReference type="PROSITE" id="PS51819">
    <property type="entry name" value="VOC"/>
    <property type="match status" value="1"/>
</dbReference>
<gene>
    <name evidence="2" type="ORF">KR76_26830</name>
</gene>
<dbReference type="HOGENOM" id="CLU_108054_2_1_11"/>
<dbReference type="InterPro" id="IPR029068">
    <property type="entry name" value="Glyas_Bleomycin-R_OHBP_Dase"/>
</dbReference>
<reference evidence="2 3" key="1">
    <citation type="journal article" date="2015" name="Genome Announc.">
        <title>Complete Genome Sequence of Steroid-Transforming Nocardioides simplex VKM Ac-2033D.</title>
        <authorList>
            <person name="Shtratnikova V.Y."/>
            <person name="Schelkunov M.I."/>
            <person name="Pekov Y.A."/>
            <person name="Fokina V.V."/>
            <person name="Logacheva M.D."/>
            <person name="Sokolov S.L."/>
            <person name="Bragin E.Y."/>
            <person name="Ashapkin V.V."/>
            <person name="Donova M.V."/>
        </authorList>
    </citation>
    <scope>NUCLEOTIDE SEQUENCE [LARGE SCALE GENOMIC DNA]</scope>
    <source>
        <strain evidence="2 3">VKM Ac-2033D</strain>
    </source>
</reference>
<proteinExistence type="predicted"/>
<name>A0A0C5WZU6_NOCSI</name>
<accession>A0A0C5WZU6</accession>
<dbReference type="SUPFAM" id="SSF54593">
    <property type="entry name" value="Glyoxalase/Bleomycin resistance protein/Dihydroxybiphenyl dioxygenase"/>
    <property type="match status" value="1"/>
</dbReference>
<dbReference type="Proteomes" id="UP000030300">
    <property type="component" value="Chromosome"/>
</dbReference>
<dbReference type="KEGG" id="psim:KR76_26830"/>
<evidence type="ECO:0000313" key="2">
    <source>
        <dbReference type="EMBL" id="AJR18848.1"/>
    </source>
</evidence>
<dbReference type="PANTHER" id="PTHR35908:SF1">
    <property type="entry name" value="CONSERVED PROTEIN"/>
    <property type="match status" value="1"/>
</dbReference>
<evidence type="ECO:0000259" key="1">
    <source>
        <dbReference type="PROSITE" id="PS51819"/>
    </source>
</evidence>
<protein>
    <recommendedName>
        <fullName evidence="1">VOC domain-containing protein</fullName>
    </recommendedName>
</protein>
<dbReference type="InterPro" id="IPR037523">
    <property type="entry name" value="VOC_core"/>
</dbReference>
<dbReference type="Pfam" id="PF18029">
    <property type="entry name" value="Glyoxalase_6"/>
    <property type="match status" value="1"/>
</dbReference>